<evidence type="ECO:0000313" key="2">
    <source>
        <dbReference type="Proteomes" id="UP001521184"/>
    </source>
</evidence>
<keyword evidence="2" id="KW-1185">Reference proteome</keyword>
<dbReference type="PANTHER" id="PTHR10026">
    <property type="entry name" value="CYCLIN"/>
    <property type="match status" value="1"/>
</dbReference>
<dbReference type="InterPro" id="IPR043198">
    <property type="entry name" value="Cyclin/Ssn8"/>
</dbReference>
<evidence type="ECO:0000313" key="1">
    <source>
        <dbReference type="EMBL" id="KAL1640270.1"/>
    </source>
</evidence>
<sequence>MSDMAPQHASHLSNPLATPAQLAQSGSQLDGVPADLEDSIRFAGQRLTQQAGILLRLPQDIVAQAIIVYTRFWIGPEGGSLKDYGAKDVSAAALYTVAKLSAYPRPPRAIINTYQYLDALPATYVDPQRLQQPDLVDPEAYYVSEGTYHALRALLLKTEAHVLRVLGFDTHAALPYTLVINYLQALGIAFADDDDEGSGTELARRAFALLNTALLSPQLPFCTHQPPQLATAAVYLAARDLGVKLPGEPWWEVFDTDREELGFLVVAMTSMPGFAAEEKARWGARRKVPLSLEELEAELERRRMLEEGQ</sequence>
<proteinExistence type="predicted"/>
<gene>
    <name evidence="1" type="ORF">SLS58_007086</name>
</gene>
<protein>
    <recommendedName>
        <fullName evidence="3">Cyclin domain-containing protein</fullName>
    </recommendedName>
</protein>
<accession>A0ABR3TM00</accession>
<dbReference type="InterPro" id="IPR036915">
    <property type="entry name" value="Cyclin-like_sf"/>
</dbReference>
<dbReference type="EMBL" id="JAKEKT020000052">
    <property type="protein sequence ID" value="KAL1640270.1"/>
    <property type="molecule type" value="Genomic_DNA"/>
</dbReference>
<evidence type="ECO:0008006" key="3">
    <source>
        <dbReference type="Google" id="ProtNLM"/>
    </source>
</evidence>
<dbReference type="SUPFAM" id="SSF47954">
    <property type="entry name" value="Cyclin-like"/>
    <property type="match status" value="2"/>
</dbReference>
<dbReference type="Proteomes" id="UP001521184">
    <property type="component" value="Unassembled WGS sequence"/>
</dbReference>
<dbReference type="Gene3D" id="1.10.472.10">
    <property type="entry name" value="Cyclin-like"/>
    <property type="match status" value="2"/>
</dbReference>
<comment type="caution">
    <text evidence="1">The sequence shown here is derived from an EMBL/GenBank/DDBJ whole genome shotgun (WGS) entry which is preliminary data.</text>
</comment>
<reference evidence="1 2" key="1">
    <citation type="journal article" date="2023" name="Plant Dis.">
        <title>First Report of Diplodia intermedia Causing Canker and Dieback Diseases on Apple Trees in Canada.</title>
        <authorList>
            <person name="Ellouze W."/>
            <person name="Ilyukhin E."/>
            <person name="Sulman M."/>
            <person name="Ali S."/>
        </authorList>
    </citation>
    <scope>NUCLEOTIDE SEQUENCE [LARGE SCALE GENOMIC DNA]</scope>
    <source>
        <strain evidence="1 2">M45-28</strain>
    </source>
</reference>
<organism evidence="1 2">
    <name type="scientific">Diplodia intermedia</name>
    <dbReference type="NCBI Taxonomy" id="856260"/>
    <lineage>
        <taxon>Eukaryota</taxon>
        <taxon>Fungi</taxon>
        <taxon>Dikarya</taxon>
        <taxon>Ascomycota</taxon>
        <taxon>Pezizomycotina</taxon>
        <taxon>Dothideomycetes</taxon>
        <taxon>Dothideomycetes incertae sedis</taxon>
        <taxon>Botryosphaeriales</taxon>
        <taxon>Botryosphaeriaceae</taxon>
        <taxon>Diplodia</taxon>
    </lineage>
</organism>
<name>A0ABR3TM00_9PEZI</name>